<dbReference type="Proteomes" id="UP000623129">
    <property type="component" value="Unassembled WGS sequence"/>
</dbReference>
<gene>
    <name evidence="10" type="ORF">FCM35_KLT00966</name>
</gene>
<keyword evidence="3" id="KW-0479">Metal-binding</keyword>
<evidence type="ECO:0000256" key="4">
    <source>
        <dbReference type="ARBA" id="ARBA00022771"/>
    </source>
</evidence>
<dbReference type="CDD" id="cd16461">
    <property type="entry name" value="RING-H2_EL5-like"/>
    <property type="match status" value="1"/>
</dbReference>
<comment type="catalytic activity">
    <reaction evidence="1">
        <text>S-ubiquitinyl-[E2 ubiquitin-conjugating enzyme]-L-cysteine + [acceptor protein]-L-lysine = [E2 ubiquitin-conjugating enzyme]-L-cysteine + N(6)-ubiquitinyl-[acceptor protein]-L-lysine.</text>
        <dbReference type="EC" id="2.3.2.27"/>
    </reaction>
</comment>
<dbReference type="InterPro" id="IPR013083">
    <property type="entry name" value="Znf_RING/FYVE/PHD"/>
</dbReference>
<evidence type="ECO:0000256" key="3">
    <source>
        <dbReference type="ARBA" id="ARBA00022723"/>
    </source>
</evidence>
<comment type="similarity">
    <text evidence="6">Belongs to the RING-type zinc finger family. ATL subfamily.</text>
</comment>
<evidence type="ECO:0000259" key="9">
    <source>
        <dbReference type="PROSITE" id="PS50089"/>
    </source>
</evidence>
<dbReference type="InterPro" id="IPR053238">
    <property type="entry name" value="RING-H2_zinc_finger"/>
</dbReference>
<evidence type="ECO:0000256" key="6">
    <source>
        <dbReference type="ARBA" id="ARBA00024209"/>
    </source>
</evidence>
<keyword evidence="8" id="KW-0812">Transmembrane</keyword>
<dbReference type="Pfam" id="PF13639">
    <property type="entry name" value="zf-RING_2"/>
    <property type="match status" value="1"/>
</dbReference>
<dbReference type="GO" id="GO:0061630">
    <property type="term" value="F:ubiquitin protein ligase activity"/>
    <property type="evidence" value="ECO:0007669"/>
    <property type="project" value="UniProtKB-EC"/>
</dbReference>
<dbReference type="PANTHER" id="PTHR14155:SF627">
    <property type="entry name" value="OS06G0192800 PROTEIN"/>
    <property type="match status" value="1"/>
</dbReference>
<evidence type="ECO:0000256" key="2">
    <source>
        <dbReference type="ARBA" id="ARBA00012483"/>
    </source>
</evidence>
<evidence type="ECO:0000256" key="7">
    <source>
        <dbReference type="PROSITE-ProRule" id="PRU00175"/>
    </source>
</evidence>
<reference evidence="10" key="1">
    <citation type="submission" date="2020-01" db="EMBL/GenBank/DDBJ databases">
        <title>Genome sequence of Kobresia littledalei, the first chromosome-level genome in the family Cyperaceae.</title>
        <authorList>
            <person name="Qu G."/>
        </authorList>
    </citation>
    <scope>NUCLEOTIDE SEQUENCE</scope>
    <source>
        <strain evidence="10">C.B.Clarke</strain>
        <tissue evidence="10">Leaf</tissue>
    </source>
</reference>
<evidence type="ECO:0000256" key="1">
    <source>
        <dbReference type="ARBA" id="ARBA00000900"/>
    </source>
</evidence>
<keyword evidence="4 7" id="KW-0863">Zinc-finger</keyword>
<keyword evidence="8" id="KW-1133">Transmembrane helix</keyword>
<proteinExistence type="inferred from homology"/>
<dbReference type="SMART" id="SM00184">
    <property type="entry name" value="RING"/>
    <property type="match status" value="1"/>
</dbReference>
<dbReference type="InterPro" id="IPR001841">
    <property type="entry name" value="Znf_RING"/>
</dbReference>
<dbReference type="PANTHER" id="PTHR14155">
    <property type="entry name" value="RING FINGER DOMAIN-CONTAINING"/>
    <property type="match status" value="1"/>
</dbReference>
<evidence type="ECO:0000256" key="8">
    <source>
        <dbReference type="SAM" id="Phobius"/>
    </source>
</evidence>
<dbReference type="GO" id="GO:0008270">
    <property type="term" value="F:zinc ion binding"/>
    <property type="evidence" value="ECO:0007669"/>
    <property type="project" value="UniProtKB-KW"/>
</dbReference>
<evidence type="ECO:0000256" key="5">
    <source>
        <dbReference type="ARBA" id="ARBA00022833"/>
    </source>
</evidence>
<comment type="caution">
    <text evidence="10">The sequence shown here is derived from an EMBL/GenBank/DDBJ whole genome shotgun (WGS) entry which is preliminary data.</text>
</comment>
<keyword evidence="11" id="KW-1185">Reference proteome</keyword>
<feature type="transmembrane region" description="Helical" evidence="8">
    <location>
        <begin position="24"/>
        <end position="46"/>
    </location>
</feature>
<keyword evidence="8" id="KW-0472">Membrane</keyword>
<sequence>MSSPEASSTYSQHPTYASETDLTALLIFIAFCCCCFAVAKIVIYIFDQRYGSLQLTNHAAQDGTEGLNSDSLEALHVTKFKRSNSGSNAECSICLGGLEEGDPVRLMPNCMHLFHQDCIDKWLQSHATCPICRANVDPLKPADAEEIASVTETQSLPAMTSSSETRLDQMV</sequence>
<dbReference type="AlphaFoldDB" id="A0A833QT76"/>
<organism evidence="10 11">
    <name type="scientific">Carex littledalei</name>
    <dbReference type="NCBI Taxonomy" id="544730"/>
    <lineage>
        <taxon>Eukaryota</taxon>
        <taxon>Viridiplantae</taxon>
        <taxon>Streptophyta</taxon>
        <taxon>Embryophyta</taxon>
        <taxon>Tracheophyta</taxon>
        <taxon>Spermatophyta</taxon>
        <taxon>Magnoliopsida</taxon>
        <taxon>Liliopsida</taxon>
        <taxon>Poales</taxon>
        <taxon>Cyperaceae</taxon>
        <taxon>Cyperoideae</taxon>
        <taxon>Cariceae</taxon>
        <taxon>Carex</taxon>
        <taxon>Carex subgen. Euthyceras</taxon>
    </lineage>
</organism>
<feature type="domain" description="RING-type" evidence="9">
    <location>
        <begin position="91"/>
        <end position="133"/>
    </location>
</feature>
<protein>
    <recommendedName>
        <fullName evidence="2">RING-type E3 ubiquitin transferase</fullName>
        <ecNumber evidence="2">2.3.2.27</ecNumber>
    </recommendedName>
</protein>
<accession>A0A833QT76</accession>
<dbReference type="PROSITE" id="PS50089">
    <property type="entry name" value="ZF_RING_2"/>
    <property type="match status" value="1"/>
</dbReference>
<dbReference type="EMBL" id="SWLB01000010">
    <property type="protein sequence ID" value="KAF3333275.1"/>
    <property type="molecule type" value="Genomic_DNA"/>
</dbReference>
<dbReference type="EC" id="2.3.2.27" evidence="2"/>
<dbReference type="SUPFAM" id="SSF57850">
    <property type="entry name" value="RING/U-box"/>
    <property type="match status" value="1"/>
</dbReference>
<dbReference type="OrthoDB" id="8062037at2759"/>
<name>A0A833QT76_9POAL</name>
<keyword evidence="5" id="KW-0862">Zinc</keyword>
<dbReference type="Gene3D" id="3.30.40.10">
    <property type="entry name" value="Zinc/RING finger domain, C3HC4 (zinc finger)"/>
    <property type="match status" value="1"/>
</dbReference>
<evidence type="ECO:0000313" key="11">
    <source>
        <dbReference type="Proteomes" id="UP000623129"/>
    </source>
</evidence>
<evidence type="ECO:0000313" key="10">
    <source>
        <dbReference type="EMBL" id="KAF3333275.1"/>
    </source>
</evidence>